<gene>
    <name evidence="2" type="ORF">GCM10011430_28570</name>
</gene>
<dbReference type="AlphaFoldDB" id="A0A8J3FAF2"/>
<dbReference type="Proteomes" id="UP000627205">
    <property type="component" value="Unassembled WGS sequence"/>
</dbReference>
<accession>A0A8J3FAF2</accession>
<evidence type="ECO:0000313" key="2">
    <source>
        <dbReference type="EMBL" id="GGI55683.1"/>
    </source>
</evidence>
<comment type="caution">
    <text evidence="2">The sequence shown here is derived from an EMBL/GenBank/DDBJ whole genome shotgun (WGS) entry which is preliminary data.</text>
</comment>
<reference evidence="2" key="2">
    <citation type="submission" date="2020-09" db="EMBL/GenBank/DDBJ databases">
        <authorList>
            <person name="Sun Q."/>
            <person name="Sedlacek I."/>
        </authorList>
    </citation>
    <scope>NUCLEOTIDE SEQUENCE</scope>
    <source>
        <strain evidence="2">CCM 7664</strain>
    </source>
</reference>
<proteinExistence type="predicted"/>
<feature type="region of interest" description="Disordered" evidence="1">
    <location>
        <begin position="31"/>
        <end position="66"/>
    </location>
</feature>
<protein>
    <submittedName>
        <fullName evidence="2">Uncharacterized protein</fullName>
    </submittedName>
</protein>
<evidence type="ECO:0000313" key="3">
    <source>
        <dbReference type="Proteomes" id="UP000627205"/>
    </source>
</evidence>
<keyword evidence="3" id="KW-1185">Reference proteome</keyword>
<organism evidence="2 3">
    <name type="scientific">Oxalicibacterium solurbis</name>
    <dbReference type="NCBI Taxonomy" id="69280"/>
    <lineage>
        <taxon>Bacteria</taxon>
        <taxon>Pseudomonadati</taxon>
        <taxon>Pseudomonadota</taxon>
        <taxon>Betaproteobacteria</taxon>
        <taxon>Burkholderiales</taxon>
        <taxon>Oxalobacteraceae</taxon>
        <taxon>Oxalicibacterium</taxon>
    </lineage>
</organism>
<name>A0A8J3FAF2_9BURK</name>
<evidence type="ECO:0000256" key="1">
    <source>
        <dbReference type="SAM" id="MobiDB-lite"/>
    </source>
</evidence>
<dbReference type="EMBL" id="BMDP01000006">
    <property type="protein sequence ID" value="GGI55683.1"/>
    <property type="molecule type" value="Genomic_DNA"/>
</dbReference>
<sequence>MPNSFIAIQTLKLQVSALEALKTVDRSDYIKLQKSAGTAPKRPKTTKEPKQKPPLRAVPGFDSVPR</sequence>
<reference evidence="2" key="1">
    <citation type="journal article" date="2014" name="Int. J. Syst. Evol. Microbiol.">
        <title>Complete genome sequence of Corynebacterium casei LMG S-19264T (=DSM 44701T), isolated from a smear-ripened cheese.</title>
        <authorList>
            <consortium name="US DOE Joint Genome Institute (JGI-PGF)"/>
            <person name="Walter F."/>
            <person name="Albersmeier A."/>
            <person name="Kalinowski J."/>
            <person name="Ruckert C."/>
        </authorList>
    </citation>
    <scope>NUCLEOTIDE SEQUENCE</scope>
    <source>
        <strain evidence="2">CCM 7664</strain>
    </source>
</reference>